<comment type="subcellular location">
    <subcellularLocation>
        <location evidence="1">Nucleus</location>
    </subcellularLocation>
</comment>
<dbReference type="PANTHER" id="PTHR10026">
    <property type="entry name" value="CYCLIN"/>
    <property type="match status" value="1"/>
</dbReference>
<evidence type="ECO:0000256" key="8">
    <source>
        <dbReference type="ARBA" id="ARBA00023242"/>
    </source>
</evidence>
<dbReference type="SMART" id="SM00385">
    <property type="entry name" value="CYCLIN"/>
    <property type="match status" value="2"/>
</dbReference>
<name>A0A7D9IAH2_PARCT</name>
<feature type="domain" description="Cyclin-like" evidence="11">
    <location>
        <begin position="48"/>
        <end position="146"/>
    </location>
</feature>
<keyword evidence="4" id="KW-0805">Transcription regulation</keyword>
<organism evidence="12 13">
    <name type="scientific">Paramuricea clavata</name>
    <name type="common">Red gorgonian</name>
    <name type="synonym">Violescent sea-whip</name>
    <dbReference type="NCBI Taxonomy" id="317549"/>
    <lineage>
        <taxon>Eukaryota</taxon>
        <taxon>Metazoa</taxon>
        <taxon>Cnidaria</taxon>
        <taxon>Anthozoa</taxon>
        <taxon>Octocorallia</taxon>
        <taxon>Malacalcyonacea</taxon>
        <taxon>Plexauridae</taxon>
        <taxon>Paramuricea</taxon>
    </lineage>
</organism>
<dbReference type="InterPro" id="IPR013763">
    <property type="entry name" value="Cyclin-like_dom"/>
</dbReference>
<keyword evidence="6" id="KW-0010">Activator</keyword>
<dbReference type="FunFam" id="1.10.472.10:FF:000076">
    <property type="entry name" value="RNA polymerase II holoenzyme cyclin-like subunit"/>
    <property type="match status" value="1"/>
</dbReference>
<keyword evidence="5 9" id="KW-0195">Cyclin</keyword>
<dbReference type="CDD" id="cd20513">
    <property type="entry name" value="CYCLIN_CCNC_rpt1"/>
    <property type="match status" value="1"/>
</dbReference>
<dbReference type="FunFam" id="1.10.472.10:FF:000017">
    <property type="entry name" value="Putative cyclin-c"/>
    <property type="match status" value="1"/>
</dbReference>
<proteinExistence type="inferred from homology"/>
<evidence type="ECO:0000256" key="9">
    <source>
        <dbReference type="RuleBase" id="RU000383"/>
    </source>
</evidence>
<protein>
    <submittedName>
        <fullName evidence="12">Cyclin-C-like isoform X1</fullName>
    </submittedName>
</protein>
<evidence type="ECO:0000256" key="2">
    <source>
        <dbReference type="ARBA" id="ARBA00008638"/>
    </source>
</evidence>
<dbReference type="PIRSF" id="PIRSF028758">
    <property type="entry name" value="Cyclin, C/H/G types"/>
    <property type="match status" value="1"/>
</dbReference>
<evidence type="ECO:0000256" key="3">
    <source>
        <dbReference type="ARBA" id="ARBA00022491"/>
    </source>
</evidence>
<dbReference type="InterPro" id="IPR031658">
    <property type="entry name" value="Cyclin_C_2"/>
</dbReference>
<keyword evidence="3" id="KW-0678">Repressor</keyword>
<evidence type="ECO:0000256" key="6">
    <source>
        <dbReference type="ARBA" id="ARBA00023159"/>
    </source>
</evidence>
<dbReference type="Proteomes" id="UP001152795">
    <property type="component" value="Unassembled WGS sequence"/>
</dbReference>
<dbReference type="GO" id="GO:0005634">
    <property type="term" value="C:nucleus"/>
    <property type="evidence" value="ECO:0007669"/>
    <property type="project" value="UniProtKB-SubCell"/>
</dbReference>
<dbReference type="Pfam" id="PF16899">
    <property type="entry name" value="Cyclin_C_2"/>
    <property type="match status" value="1"/>
</dbReference>
<dbReference type="AlphaFoldDB" id="A0A7D9IAH2"/>
<dbReference type="InterPro" id="IPR036915">
    <property type="entry name" value="Cyclin-like_sf"/>
</dbReference>
<accession>A0A7D9IAH2</accession>
<dbReference type="InterPro" id="IPR043198">
    <property type="entry name" value="Cyclin/Ssn8"/>
</dbReference>
<dbReference type="EMBL" id="CACRXK020003867">
    <property type="protein sequence ID" value="CAB4000565.1"/>
    <property type="molecule type" value="Genomic_DNA"/>
</dbReference>
<dbReference type="GO" id="GO:0006357">
    <property type="term" value="P:regulation of transcription by RNA polymerase II"/>
    <property type="evidence" value="ECO:0007669"/>
    <property type="project" value="InterPro"/>
</dbReference>
<feature type="region of interest" description="Disordered" evidence="10">
    <location>
        <begin position="254"/>
        <end position="293"/>
    </location>
</feature>
<feature type="compositionally biased region" description="Polar residues" evidence="10">
    <location>
        <begin position="275"/>
        <end position="293"/>
    </location>
</feature>
<keyword evidence="13" id="KW-1185">Reference proteome</keyword>
<reference evidence="12" key="1">
    <citation type="submission" date="2020-04" db="EMBL/GenBank/DDBJ databases">
        <authorList>
            <person name="Alioto T."/>
            <person name="Alioto T."/>
            <person name="Gomez Garrido J."/>
        </authorList>
    </citation>
    <scope>NUCLEOTIDE SEQUENCE</scope>
    <source>
        <strain evidence="12">A484AB</strain>
    </source>
</reference>
<dbReference type="CDD" id="cd20514">
    <property type="entry name" value="CYCLIN_CCNC_rpt2"/>
    <property type="match status" value="1"/>
</dbReference>
<feature type="domain" description="Cyclin-like" evidence="11">
    <location>
        <begin position="163"/>
        <end position="238"/>
    </location>
</feature>
<evidence type="ECO:0000256" key="7">
    <source>
        <dbReference type="ARBA" id="ARBA00023163"/>
    </source>
</evidence>
<evidence type="ECO:0000256" key="4">
    <source>
        <dbReference type="ARBA" id="ARBA00023015"/>
    </source>
</evidence>
<evidence type="ECO:0000256" key="10">
    <source>
        <dbReference type="SAM" id="MobiDB-lite"/>
    </source>
</evidence>
<evidence type="ECO:0000313" key="13">
    <source>
        <dbReference type="Proteomes" id="UP001152795"/>
    </source>
</evidence>
<evidence type="ECO:0000256" key="5">
    <source>
        <dbReference type="ARBA" id="ARBA00023127"/>
    </source>
</evidence>
<evidence type="ECO:0000313" key="12">
    <source>
        <dbReference type="EMBL" id="CAB4000565.1"/>
    </source>
</evidence>
<keyword evidence="7" id="KW-0804">Transcription</keyword>
<sequence>MAANFWLSTHYKYWLLTKEELVISAGRQEDLKYLTAEEYQKVHILYANFIQALGEHLKHRQQVIAAATHYFKRFYSKNSLKNIDPLLLAPTCLYLASKVEENGVISNNRLIQTCATVVKNKFMAVFNCEYPYRINQVYECEFFILELMNCCLILYHPYRSITQYVREMSEDDNFLSLAWRIVNDSLRTDVCLLYPPYQIALAAIYMACVVKNKDASEFFKELCVDMEKILEITQEILKLYEILKNYDDKKEMPGILAKAPKPKTSSRPSSSATTNSQYLSQSPVVSSQSGTPR</sequence>
<dbReference type="InterPro" id="IPR006671">
    <property type="entry name" value="Cyclin_N"/>
</dbReference>
<keyword evidence="8" id="KW-0539">Nucleus</keyword>
<comment type="similarity">
    <text evidence="2">Belongs to the cyclin family. Cyclin C subfamily.</text>
</comment>
<dbReference type="SUPFAM" id="SSF47954">
    <property type="entry name" value="Cyclin-like"/>
    <property type="match status" value="2"/>
</dbReference>
<comment type="caution">
    <text evidence="12">The sequence shown here is derived from an EMBL/GenBank/DDBJ whole genome shotgun (WGS) entry which is preliminary data.</text>
</comment>
<feature type="compositionally biased region" description="Low complexity" evidence="10">
    <location>
        <begin position="257"/>
        <end position="274"/>
    </location>
</feature>
<evidence type="ECO:0000259" key="11">
    <source>
        <dbReference type="SMART" id="SM00385"/>
    </source>
</evidence>
<dbReference type="OrthoDB" id="10266018at2759"/>
<dbReference type="Gene3D" id="1.10.472.10">
    <property type="entry name" value="Cyclin-like"/>
    <property type="match status" value="2"/>
</dbReference>
<dbReference type="GO" id="GO:0016538">
    <property type="term" value="F:cyclin-dependent protein serine/threonine kinase regulator activity"/>
    <property type="evidence" value="ECO:0007669"/>
    <property type="project" value="InterPro"/>
</dbReference>
<gene>
    <name evidence="12" type="ORF">PACLA_8A022702</name>
</gene>
<evidence type="ECO:0000256" key="1">
    <source>
        <dbReference type="ARBA" id="ARBA00004123"/>
    </source>
</evidence>
<dbReference type="Pfam" id="PF00134">
    <property type="entry name" value="Cyclin_N"/>
    <property type="match status" value="1"/>
</dbReference>